<dbReference type="PANTHER" id="PTHR43711:SF1">
    <property type="entry name" value="HISTIDINE KINASE 1"/>
    <property type="match status" value="1"/>
</dbReference>
<keyword evidence="5" id="KW-0418">Kinase</keyword>
<feature type="transmembrane region" description="Helical" evidence="7">
    <location>
        <begin position="207"/>
        <end position="226"/>
    </location>
</feature>
<dbReference type="InterPro" id="IPR004358">
    <property type="entry name" value="Sig_transdc_His_kin-like_C"/>
</dbReference>
<feature type="domain" description="Histidine kinase" evidence="8">
    <location>
        <begin position="370"/>
        <end position="565"/>
    </location>
</feature>
<protein>
    <recommendedName>
        <fullName evidence="2">histidine kinase</fullName>
        <ecNumber evidence="2">2.7.13.3</ecNumber>
    </recommendedName>
</protein>
<dbReference type="Gene3D" id="3.30.565.10">
    <property type="entry name" value="Histidine kinase-like ATPase, C-terminal domain"/>
    <property type="match status" value="1"/>
</dbReference>
<dbReference type="InterPro" id="IPR036097">
    <property type="entry name" value="HisK_dim/P_sf"/>
</dbReference>
<dbReference type="Pfam" id="PF02518">
    <property type="entry name" value="HATPase_c"/>
    <property type="match status" value="1"/>
</dbReference>
<dbReference type="Proteomes" id="UP000183894">
    <property type="component" value="Unassembled WGS sequence"/>
</dbReference>
<keyword evidence="7" id="KW-0812">Transmembrane</keyword>
<accession>A0A1H7Q2I3</accession>
<dbReference type="InterPro" id="IPR050736">
    <property type="entry name" value="Sensor_HK_Regulatory"/>
</dbReference>
<gene>
    <name evidence="9" type="ORF">SAMN04488691_104283</name>
</gene>
<name>A0A1H7Q2I3_HALLR</name>
<evidence type="ECO:0000256" key="1">
    <source>
        <dbReference type="ARBA" id="ARBA00000085"/>
    </source>
</evidence>
<dbReference type="SUPFAM" id="SSF47384">
    <property type="entry name" value="Homodimeric domain of signal transducing histidine kinase"/>
    <property type="match status" value="1"/>
</dbReference>
<dbReference type="InterPro" id="IPR036890">
    <property type="entry name" value="HATPase_C_sf"/>
</dbReference>
<dbReference type="EMBL" id="FOAD01000004">
    <property type="protein sequence ID" value="SEL42183.1"/>
    <property type="molecule type" value="Genomic_DNA"/>
</dbReference>
<dbReference type="Pfam" id="PF13188">
    <property type="entry name" value="PAS_8"/>
    <property type="match status" value="1"/>
</dbReference>
<dbReference type="InterPro" id="IPR003661">
    <property type="entry name" value="HisK_dim/P_dom"/>
</dbReference>
<dbReference type="SMART" id="SM00387">
    <property type="entry name" value="HATPase_c"/>
    <property type="match status" value="1"/>
</dbReference>
<dbReference type="AlphaFoldDB" id="A0A1H7Q2I3"/>
<feature type="transmembrane region" description="Helical" evidence="7">
    <location>
        <begin position="144"/>
        <end position="164"/>
    </location>
</feature>
<feature type="transmembrane region" description="Helical" evidence="7">
    <location>
        <begin position="69"/>
        <end position="87"/>
    </location>
</feature>
<proteinExistence type="predicted"/>
<dbReference type="Gene3D" id="1.10.287.130">
    <property type="match status" value="1"/>
</dbReference>
<keyword evidence="6" id="KW-0902">Two-component regulatory system</keyword>
<dbReference type="PANTHER" id="PTHR43711">
    <property type="entry name" value="TWO-COMPONENT HISTIDINE KINASE"/>
    <property type="match status" value="1"/>
</dbReference>
<dbReference type="InterPro" id="IPR035965">
    <property type="entry name" value="PAS-like_dom_sf"/>
</dbReference>
<dbReference type="PRINTS" id="PR00344">
    <property type="entry name" value="BCTRLSENSOR"/>
</dbReference>
<dbReference type="Pfam" id="PF00512">
    <property type="entry name" value="HisKA"/>
    <property type="match status" value="1"/>
</dbReference>
<keyword evidence="3" id="KW-0597">Phosphoprotein</keyword>
<dbReference type="Gene3D" id="3.30.450.20">
    <property type="entry name" value="PAS domain"/>
    <property type="match status" value="1"/>
</dbReference>
<organism evidence="9 10">
    <name type="scientific">Haloferax larsenii</name>
    <dbReference type="NCBI Taxonomy" id="302484"/>
    <lineage>
        <taxon>Archaea</taxon>
        <taxon>Methanobacteriati</taxon>
        <taxon>Methanobacteriota</taxon>
        <taxon>Stenosarchaea group</taxon>
        <taxon>Halobacteria</taxon>
        <taxon>Halobacteriales</taxon>
        <taxon>Haloferacaceae</taxon>
        <taxon>Haloferax</taxon>
    </lineage>
</organism>
<evidence type="ECO:0000256" key="7">
    <source>
        <dbReference type="SAM" id="Phobius"/>
    </source>
</evidence>
<feature type="transmembrane region" description="Helical" evidence="7">
    <location>
        <begin position="6"/>
        <end position="27"/>
    </location>
</feature>
<keyword evidence="7" id="KW-1133">Transmembrane helix</keyword>
<dbReference type="SMART" id="SM00388">
    <property type="entry name" value="HisKA"/>
    <property type="match status" value="1"/>
</dbReference>
<dbReference type="SUPFAM" id="SSF55785">
    <property type="entry name" value="PYP-like sensor domain (PAS domain)"/>
    <property type="match status" value="1"/>
</dbReference>
<evidence type="ECO:0000256" key="3">
    <source>
        <dbReference type="ARBA" id="ARBA00022553"/>
    </source>
</evidence>
<dbReference type="InterPro" id="IPR031621">
    <property type="entry name" value="HisKA_7TM"/>
</dbReference>
<dbReference type="InterPro" id="IPR005467">
    <property type="entry name" value="His_kinase_dom"/>
</dbReference>
<dbReference type="CDD" id="cd00082">
    <property type="entry name" value="HisKA"/>
    <property type="match status" value="1"/>
</dbReference>
<keyword evidence="4" id="KW-0808">Transferase</keyword>
<keyword evidence="7" id="KW-0472">Membrane</keyword>
<dbReference type="GO" id="GO:0000155">
    <property type="term" value="F:phosphorelay sensor kinase activity"/>
    <property type="evidence" value="ECO:0007669"/>
    <property type="project" value="InterPro"/>
</dbReference>
<dbReference type="InterPro" id="IPR003594">
    <property type="entry name" value="HATPase_dom"/>
</dbReference>
<evidence type="ECO:0000256" key="4">
    <source>
        <dbReference type="ARBA" id="ARBA00022679"/>
    </source>
</evidence>
<dbReference type="SUPFAM" id="SSF55874">
    <property type="entry name" value="ATPase domain of HSP90 chaperone/DNA topoisomerase II/histidine kinase"/>
    <property type="match status" value="1"/>
</dbReference>
<evidence type="ECO:0000313" key="9">
    <source>
        <dbReference type="EMBL" id="SEL42183.1"/>
    </source>
</evidence>
<dbReference type="Pfam" id="PF16927">
    <property type="entry name" value="HisKA_7TM"/>
    <property type="match status" value="1"/>
</dbReference>
<feature type="transmembrane region" description="Helical" evidence="7">
    <location>
        <begin position="39"/>
        <end position="63"/>
    </location>
</feature>
<comment type="catalytic activity">
    <reaction evidence="1">
        <text>ATP + protein L-histidine = ADP + protein N-phospho-L-histidine.</text>
        <dbReference type="EC" id="2.7.13.3"/>
    </reaction>
</comment>
<evidence type="ECO:0000256" key="6">
    <source>
        <dbReference type="ARBA" id="ARBA00023012"/>
    </source>
</evidence>
<evidence type="ECO:0000256" key="2">
    <source>
        <dbReference type="ARBA" id="ARBA00012438"/>
    </source>
</evidence>
<dbReference type="OrthoDB" id="8127at2157"/>
<evidence type="ECO:0000256" key="5">
    <source>
        <dbReference type="ARBA" id="ARBA00022777"/>
    </source>
</evidence>
<dbReference type="CDD" id="cd00075">
    <property type="entry name" value="HATPase"/>
    <property type="match status" value="1"/>
</dbReference>
<reference evidence="9 10" key="1">
    <citation type="submission" date="2016-10" db="EMBL/GenBank/DDBJ databases">
        <authorList>
            <person name="de Groot N.N."/>
        </authorList>
    </citation>
    <scope>NUCLEOTIDE SEQUENCE [LARGE SCALE GENOMIC DNA]</scope>
    <source>
        <strain evidence="9 10">CDM_5</strain>
    </source>
</reference>
<dbReference type="PROSITE" id="PS50109">
    <property type="entry name" value="HIS_KIN"/>
    <property type="match status" value="1"/>
</dbReference>
<evidence type="ECO:0000313" key="10">
    <source>
        <dbReference type="Proteomes" id="UP000183894"/>
    </source>
</evidence>
<sequence>MTTSTLVVSFLELVIGVICFAITALSWRYRERPGGFPLVVMAFSAAVWSVAAGVASLFVSPVVTKAAQTVVYIVIGPTAVAWFYVVVEYSGHEWWKQKPVVGGLLGFIGLEWVSILTNPLHHLYATGTSNLPQSGLIDPTPGVILYGYTLFRVTLMLIGLSILLERYASARGVSKIQTASLVFTGVLPVSTGFLELMDFVRIPGLDFSVIGIVLSSGIVLWALFYADFLEFVPVARETLFENMTDPVVAVDTDGRVVDLNGRAKLLFDVDDDAIGMPTTAVFEEYPQLSTAPVGTSAEPIEITAEVDGLQYQYELAVSPIVPRSAHTAAAEDALDSSLGFLFVFRDVTLQKQREQAIERKNDRLEQFASVVSHDLRNPLNVAQGWVTLARDDNDSESLAKVTQAHERMELLIENLLTLARSGNAISETEPVNIAELTHTCWQTVETASATLTVDTDVTVHADPTRLQELVENVLRNAIDHGGEDVAITIGTLEDDRGFYIADDGSGIPLEAKEQIFESGYSTGQDGTGLGLAIVAEIATAHGWRIGVTDSDEGGARFEFVTEQSDS</sequence>
<feature type="transmembrane region" description="Helical" evidence="7">
    <location>
        <begin position="99"/>
        <end position="124"/>
    </location>
</feature>
<evidence type="ECO:0000259" key="8">
    <source>
        <dbReference type="PROSITE" id="PS50109"/>
    </source>
</evidence>
<dbReference type="RefSeq" id="WP_074793992.1">
    <property type="nucleotide sequence ID" value="NZ_FOAD01000004.1"/>
</dbReference>
<dbReference type="InterPro" id="IPR000014">
    <property type="entry name" value="PAS"/>
</dbReference>
<dbReference type="EC" id="2.7.13.3" evidence="2"/>